<feature type="chain" id="PRO_5009248696" evidence="1">
    <location>
        <begin position="26"/>
        <end position="405"/>
    </location>
</feature>
<sequence>MDKIRITSQLSALLLTGGFTVSAGAATVDLTAVFRPDPAKPMHNEFKNTTPQGGYCKDHPAYCADGIFSIALPIRFRSIAPILPGHAERQGAMFRTPSYWKEVTVIHDDTGKAETLKMRVNGIGAAYTIKEALPVGVWDASWVNAPAPCNYGGVGYGTTYYYAFFWRVPANAGSCAKRAYQPIPETLGFAYQDVGFSYELVTPDPLKMSTGTYRGATNYTVGPQQDFDMGDVMLPDDDLINLNFTLTVEHTLKVDIPPGGDRVELVPQGGWQAWLTQGRKPTRLFRDQTFNISSSSRFKMQLQCEITGLFDCMIRDPVSQRAAVVQLSVSLPPGLTDTNGQPVNRRPLHVGQVNAQTFNPGFYVERAPGTLHFEIAPYYVNYMIKPGEASRYSGNITVIWDSDVG</sequence>
<evidence type="ECO:0000313" key="3">
    <source>
        <dbReference type="Proteomes" id="UP000198827"/>
    </source>
</evidence>
<feature type="signal peptide" evidence="1">
    <location>
        <begin position="1"/>
        <end position="25"/>
    </location>
</feature>
<protein>
    <submittedName>
        <fullName evidence="2">Uncharacterized protein</fullName>
    </submittedName>
</protein>
<organism evidence="2 3">
    <name type="scientific">Pseudomonas arsenicoxydans</name>
    <dbReference type="NCBI Taxonomy" id="702115"/>
    <lineage>
        <taxon>Bacteria</taxon>
        <taxon>Pseudomonadati</taxon>
        <taxon>Pseudomonadota</taxon>
        <taxon>Gammaproteobacteria</taxon>
        <taxon>Pseudomonadales</taxon>
        <taxon>Pseudomonadaceae</taxon>
        <taxon>Pseudomonas</taxon>
    </lineage>
</organism>
<name>A0A1H0HEG8_9PSED</name>
<proteinExistence type="predicted"/>
<evidence type="ECO:0000256" key="1">
    <source>
        <dbReference type="SAM" id="SignalP"/>
    </source>
</evidence>
<dbReference type="RefSeq" id="WP_090180573.1">
    <property type="nucleotide sequence ID" value="NZ_LT629705.1"/>
</dbReference>
<reference evidence="2 3" key="1">
    <citation type="submission" date="2016-10" db="EMBL/GenBank/DDBJ databases">
        <authorList>
            <person name="de Groot N.N."/>
        </authorList>
    </citation>
    <scope>NUCLEOTIDE SEQUENCE [LARGE SCALE GENOMIC DNA]</scope>
    <source>
        <strain evidence="2 3">CECT 7543</strain>
    </source>
</reference>
<keyword evidence="1" id="KW-0732">Signal</keyword>
<dbReference type="OrthoDB" id="6764591at2"/>
<dbReference type="AlphaFoldDB" id="A0A1H0HEG8"/>
<evidence type="ECO:0000313" key="2">
    <source>
        <dbReference type="EMBL" id="SDO17562.1"/>
    </source>
</evidence>
<dbReference type="EMBL" id="LT629705">
    <property type="protein sequence ID" value="SDO17562.1"/>
    <property type="molecule type" value="Genomic_DNA"/>
</dbReference>
<accession>A0A1H0HEG8</accession>
<gene>
    <name evidence="2" type="ORF">SAMN04489798_2239</name>
</gene>
<dbReference type="Proteomes" id="UP000198827">
    <property type="component" value="Chromosome I"/>
</dbReference>